<feature type="region of interest" description="Disordered" evidence="3">
    <location>
        <begin position="1487"/>
        <end position="1512"/>
    </location>
</feature>
<dbReference type="InterPro" id="IPR036871">
    <property type="entry name" value="PX_dom_sf"/>
</dbReference>
<feature type="compositionally biased region" description="Low complexity" evidence="3">
    <location>
        <begin position="1244"/>
        <end position="1253"/>
    </location>
</feature>
<dbReference type="SUPFAM" id="SSF50044">
    <property type="entry name" value="SH3-domain"/>
    <property type="match status" value="5"/>
</dbReference>
<feature type="region of interest" description="Disordered" evidence="3">
    <location>
        <begin position="317"/>
        <end position="355"/>
    </location>
</feature>
<evidence type="ECO:0000259" key="4">
    <source>
        <dbReference type="PROSITE" id="PS50002"/>
    </source>
</evidence>
<dbReference type="Pfam" id="PF00787">
    <property type="entry name" value="PX"/>
    <property type="match status" value="2"/>
</dbReference>
<dbReference type="EMBL" id="GG666502">
    <property type="protein sequence ID" value="EEN61885.1"/>
    <property type="molecule type" value="Genomic_DNA"/>
</dbReference>
<dbReference type="SMART" id="SM00312">
    <property type="entry name" value="PX"/>
    <property type="match status" value="2"/>
</dbReference>
<dbReference type="InterPro" id="IPR036028">
    <property type="entry name" value="SH3-like_dom_sf"/>
</dbReference>
<feature type="domain" description="SH3" evidence="4">
    <location>
        <begin position="900"/>
        <end position="959"/>
    </location>
</feature>
<feature type="domain" description="PX" evidence="5">
    <location>
        <begin position="736"/>
        <end position="859"/>
    </location>
</feature>
<organism>
    <name type="scientific">Branchiostoma floridae</name>
    <name type="common">Florida lancelet</name>
    <name type="synonym">Amphioxus</name>
    <dbReference type="NCBI Taxonomy" id="7739"/>
    <lineage>
        <taxon>Eukaryota</taxon>
        <taxon>Metazoa</taxon>
        <taxon>Chordata</taxon>
        <taxon>Cephalochordata</taxon>
        <taxon>Leptocardii</taxon>
        <taxon>Amphioxiformes</taxon>
        <taxon>Branchiostomatidae</taxon>
        <taxon>Branchiostoma</taxon>
    </lineage>
</organism>
<evidence type="ECO:0000313" key="6">
    <source>
        <dbReference type="EMBL" id="EEN61885.1"/>
    </source>
</evidence>
<feature type="domain" description="SH3" evidence="4">
    <location>
        <begin position="178"/>
        <end position="237"/>
    </location>
</feature>
<feature type="region of interest" description="Disordered" evidence="3">
    <location>
        <begin position="570"/>
        <end position="594"/>
    </location>
</feature>
<dbReference type="STRING" id="7739.C3YCT4"/>
<dbReference type="Pfam" id="PF00018">
    <property type="entry name" value="SH3_1"/>
    <property type="match status" value="5"/>
</dbReference>
<dbReference type="Gene3D" id="2.30.30.40">
    <property type="entry name" value="SH3 Domains"/>
    <property type="match status" value="5"/>
</dbReference>
<feature type="region of interest" description="Disordered" evidence="3">
    <location>
        <begin position="1412"/>
        <end position="1457"/>
    </location>
</feature>
<feature type="compositionally biased region" description="Basic and acidic residues" evidence="3">
    <location>
        <begin position="344"/>
        <end position="355"/>
    </location>
</feature>
<dbReference type="FunFam" id="2.30.30.40:FF:000121">
    <property type="entry name" value="Neutrophil cytosol factor 1"/>
    <property type="match status" value="3"/>
</dbReference>
<dbReference type="SUPFAM" id="SSF64268">
    <property type="entry name" value="PX domain"/>
    <property type="match status" value="2"/>
</dbReference>
<feature type="domain" description="SH3" evidence="4">
    <location>
        <begin position="248"/>
        <end position="307"/>
    </location>
</feature>
<dbReference type="InterPro" id="IPR001452">
    <property type="entry name" value="SH3_domain"/>
</dbReference>
<evidence type="ECO:0000256" key="3">
    <source>
        <dbReference type="SAM" id="MobiDB-lite"/>
    </source>
</evidence>
<feature type="compositionally biased region" description="Low complexity" evidence="3">
    <location>
        <begin position="1420"/>
        <end position="1453"/>
    </location>
</feature>
<feature type="compositionally biased region" description="Basic and acidic residues" evidence="3">
    <location>
        <begin position="1536"/>
        <end position="1548"/>
    </location>
</feature>
<sequence length="1589" mass="176952">MAELGNQRSKRVITGVSLLGIEKRYVPNKHYLYILSVKWSEGSEFIIYRRYSAFFQLHQKLSELFPIETGAVSKKDQTIPPLPKQRWFGNETFKVADERMLTIDEYCRKVAIAEPKISEHEEVLSFFETLPEDLAPPPPDPKKPNKTYLTFESKSGDNKGKDKSAEKSGDELEISAPILLETYRAIATFTPGGKTEVRLEEGAHVDVVEKNMSGWWLVQVDEKQGWCPASYLEPLDQPEERDEERPNWEGEEFLTTEQYEAQIDDEISFDKGVVVHVIHKLLDGWWIVRYNDKVGYAPCAYLQKYSNPHLPLHKARVRTDSDRSTGSFIKKLPPRRSTIQKKSSAHEKEPKRRDLQIYRRKTQEASKRANLAAKAREAYRRVSAVTEEPEGAYMDMEGDTSAATDGYISPDNVAKKFDHPYVNESVVEEIAGRKAKSSGPRSTGEDIVTESCHVYINGDVVSQGNASSGNVYVNEESLTQVRVGGKNNRPADDVWIPAFVSPKSKAAGTRNSNSSNVNSAVWAPAFVDEEKSKKDFPKNPGYIDSNTVASMTGKKTHKKTQFLNPGYMPDAAPVSPDAWNQKGTIPDSSASTDYENIDVQQNIVAAKAGTTTRLESSPRTPRTPVPAPRSAAPNLLSPVTGVDKSPSGRSTPKSGRSAPKSGRSSPKSGRLSPSVPARPTAAEIAAKCSPQTKFKFLQAKQDPEDFVPSNGRLTPRGGNRTPKSGLSSPKSGRSSPGVHSKGTVEELAAKFGNLSKLYILSVKWSEGSEFIIYRRSSAFFQLHEKLTELFSIETGVVSKKDQKIPALPKQRWFGNEKFKVAERRQTTIDEYCRKVAMAEPKISEHEEVLSFFKTLPVDLNPPPPDPEMPNKTYLTFESKKKQDNGKKEKTGDEMEISAPILLETYRAIATFTPGGKTEVRLEEGAHVDVVEKNMSGWWLVQVDEKQGWCPASYLEPLDQPEERDEERPNWEGEEFLTTEQYEAQIDDEISFDKGVIVHVIHKLLDGWWLVQVDEKQGWCPASYLEPLDQPEERDEERPNWEGEEFLTTEQYEAQIDDEISFDNGVVVHVIHKLLDGWWIVRYNDKVGYAPCAYLQKYSNPHLPLHKARARIDSDTSTGSFIKKLPPRRSTIRKKTSAHKNAQKQRDLQMYRRKTLEASRRTKLGASKGSSGLEAARENYKRLSHLAEVEEAENAEPYMDMAGIPAATNTDAEGYLLPNDSAKSSGHAYVNESVIEEISDRKSNASSSTSSAEATESRHAYVNDDVLAQRTASSGNVYVNEESLTQAHGAKSDSPADDVWTPAFVSPNTIKAGKKTNNDPPNASVWTPAFVDEEKSKKKFPTNPDYINSNTVASAIGKTKVQNTQFMNLGYVPDAPVPLDSWNPTGPNLKHTALRQILHTKTSMCPIILRGTTPTLLRPEGSNSDSSGSNSPKSGRSTPKSGRSSPRSGRLSPSIPARPTAAEIAAKCSPQTKFKILEAQQADTCVVNNTKERDQDQKECPVSPSSPERSPEQPDAAVIDQITAMIGKSSPASQRRNYKETAEMEENRKSNVSVVVSYEEEEGTKETEKSGDERRTSIRIIEYDGPATMV</sequence>
<dbReference type="PANTHER" id="PTHR15706">
    <property type="entry name" value="SH3 MULTIPLE DOMAIN"/>
    <property type="match status" value="1"/>
</dbReference>
<dbReference type="InterPro" id="IPR051228">
    <property type="entry name" value="NADPH_Oxidase/PX-Domain"/>
</dbReference>
<accession>C3YCT4</accession>
<feature type="domain" description="PX" evidence="5">
    <location>
        <begin position="11"/>
        <end position="134"/>
    </location>
</feature>
<feature type="compositionally biased region" description="Basic and acidic residues" evidence="3">
    <location>
        <begin position="1563"/>
        <end position="1575"/>
    </location>
</feature>
<dbReference type="FunFam" id="3.30.1520.10:FF:000089">
    <property type="entry name" value="neutrophil cytosolic factor 1 isoform X1"/>
    <property type="match status" value="1"/>
</dbReference>
<feature type="compositionally biased region" description="Low complexity" evidence="3">
    <location>
        <begin position="722"/>
        <end position="737"/>
    </location>
</feature>
<feature type="region of interest" description="Disordered" evidence="3">
    <location>
        <begin position="699"/>
        <end position="741"/>
    </location>
</feature>
<evidence type="ECO:0000256" key="1">
    <source>
        <dbReference type="ARBA" id="ARBA00022443"/>
    </source>
</evidence>
<name>C3YCT4_BRAFL</name>
<proteinExistence type="predicted"/>
<dbReference type="Gene3D" id="3.30.1520.10">
    <property type="entry name" value="Phox-like domain"/>
    <property type="match status" value="2"/>
</dbReference>
<dbReference type="InterPro" id="IPR001683">
    <property type="entry name" value="PX_dom"/>
</dbReference>
<feature type="region of interest" description="Disordered" evidence="3">
    <location>
        <begin position="607"/>
        <end position="680"/>
    </location>
</feature>
<evidence type="ECO:0000256" key="2">
    <source>
        <dbReference type="PROSITE-ProRule" id="PRU00192"/>
    </source>
</evidence>
<dbReference type="eggNOG" id="KOG4773">
    <property type="taxonomic scope" value="Eukaryota"/>
</dbReference>
<feature type="domain" description="SH3" evidence="4">
    <location>
        <begin position="970"/>
        <end position="1029"/>
    </location>
</feature>
<feature type="domain" description="SH3" evidence="4">
    <location>
        <begin position="1040"/>
        <end position="1099"/>
    </location>
</feature>
<dbReference type="InParanoid" id="C3YCT4"/>
<feature type="compositionally biased region" description="Basic and acidic residues" evidence="3">
    <location>
        <begin position="1489"/>
        <end position="1498"/>
    </location>
</feature>
<dbReference type="PANTHER" id="PTHR15706:SF23">
    <property type="entry name" value="NEUTROPHIL CYTOSOL FACTOR 1-LIKE"/>
    <property type="match status" value="1"/>
</dbReference>
<dbReference type="PROSITE" id="PS50195">
    <property type="entry name" value="PX"/>
    <property type="match status" value="2"/>
</dbReference>
<evidence type="ECO:0008006" key="7">
    <source>
        <dbReference type="Google" id="ProtNLM"/>
    </source>
</evidence>
<dbReference type="PROSITE" id="PS50002">
    <property type="entry name" value="SH3"/>
    <property type="match status" value="5"/>
</dbReference>
<feature type="compositionally biased region" description="Polar residues" evidence="3">
    <location>
        <begin position="581"/>
        <end position="594"/>
    </location>
</feature>
<feature type="region of interest" description="Disordered" evidence="3">
    <location>
        <begin position="1524"/>
        <end position="1589"/>
    </location>
</feature>
<keyword evidence="1 2" id="KW-0728">SH3 domain</keyword>
<feature type="region of interest" description="Disordered" evidence="3">
    <location>
        <begin position="131"/>
        <end position="170"/>
    </location>
</feature>
<feature type="compositionally biased region" description="Basic and acidic residues" evidence="3">
    <location>
        <begin position="154"/>
        <end position="170"/>
    </location>
</feature>
<gene>
    <name evidence="6" type="ORF">BRAFLDRAFT_126032</name>
</gene>
<reference evidence="6" key="1">
    <citation type="journal article" date="2008" name="Nature">
        <title>The amphioxus genome and the evolution of the chordate karyotype.</title>
        <authorList>
            <consortium name="US DOE Joint Genome Institute (JGI-PGF)"/>
            <person name="Putnam N.H."/>
            <person name="Butts T."/>
            <person name="Ferrier D.E.K."/>
            <person name="Furlong R.F."/>
            <person name="Hellsten U."/>
            <person name="Kawashima T."/>
            <person name="Robinson-Rechavi M."/>
            <person name="Shoguchi E."/>
            <person name="Terry A."/>
            <person name="Yu J.-K."/>
            <person name="Benito-Gutierrez E.L."/>
            <person name="Dubchak I."/>
            <person name="Garcia-Fernandez J."/>
            <person name="Gibson-Brown J.J."/>
            <person name="Grigoriev I.V."/>
            <person name="Horton A.C."/>
            <person name="de Jong P.J."/>
            <person name="Jurka J."/>
            <person name="Kapitonov V.V."/>
            <person name="Kohara Y."/>
            <person name="Kuroki Y."/>
            <person name="Lindquist E."/>
            <person name="Lucas S."/>
            <person name="Osoegawa K."/>
            <person name="Pennacchio L.A."/>
            <person name="Salamov A.A."/>
            <person name="Satou Y."/>
            <person name="Sauka-Spengler T."/>
            <person name="Schmutz J."/>
            <person name="Shin-I T."/>
            <person name="Toyoda A."/>
            <person name="Bronner-Fraser M."/>
            <person name="Fujiyama A."/>
            <person name="Holland L.Z."/>
            <person name="Holland P.W.H."/>
            <person name="Satoh N."/>
            <person name="Rokhsar D.S."/>
        </authorList>
    </citation>
    <scope>NUCLEOTIDE SEQUENCE [LARGE SCALE GENOMIC DNA]</scope>
    <source>
        <strain evidence="6">S238N-H82</strain>
        <tissue evidence="6">Testes</tissue>
    </source>
</reference>
<feature type="region of interest" description="Disordered" evidence="3">
    <location>
        <begin position="1236"/>
        <end position="1256"/>
    </location>
</feature>
<dbReference type="SMART" id="SM00326">
    <property type="entry name" value="SH3"/>
    <property type="match status" value="5"/>
</dbReference>
<dbReference type="GO" id="GO:0035091">
    <property type="term" value="F:phosphatidylinositol binding"/>
    <property type="evidence" value="ECO:0007669"/>
    <property type="project" value="InterPro"/>
</dbReference>
<dbReference type="CDD" id="cd11856">
    <property type="entry name" value="SH3_p47phox_like"/>
    <property type="match status" value="3"/>
</dbReference>
<protein>
    <recommendedName>
        <fullName evidence="7">SH3 and PX domain-containing protein 2A</fullName>
    </recommendedName>
</protein>
<evidence type="ECO:0000259" key="5">
    <source>
        <dbReference type="PROSITE" id="PS50195"/>
    </source>
</evidence>